<dbReference type="Proteomes" id="UP000054097">
    <property type="component" value="Unassembled WGS sequence"/>
</dbReference>
<dbReference type="EMBL" id="KN824361">
    <property type="protein sequence ID" value="KIM22179.1"/>
    <property type="molecule type" value="Genomic_DNA"/>
</dbReference>
<dbReference type="AlphaFoldDB" id="A0A0C3AQ60"/>
<reference evidence="3" key="2">
    <citation type="submission" date="2015-01" db="EMBL/GenBank/DDBJ databases">
        <title>Evolutionary Origins and Diversification of the Mycorrhizal Mutualists.</title>
        <authorList>
            <consortium name="DOE Joint Genome Institute"/>
            <consortium name="Mycorrhizal Genomics Consortium"/>
            <person name="Kohler A."/>
            <person name="Kuo A."/>
            <person name="Nagy L.G."/>
            <person name="Floudas D."/>
            <person name="Copeland A."/>
            <person name="Barry K.W."/>
            <person name="Cichocki N."/>
            <person name="Veneault-Fourrey C."/>
            <person name="LaButti K."/>
            <person name="Lindquist E.A."/>
            <person name="Lipzen A."/>
            <person name="Lundell T."/>
            <person name="Morin E."/>
            <person name="Murat C."/>
            <person name="Riley R."/>
            <person name="Ohm R."/>
            <person name="Sun H."/>
            <person name="Tunlid A."/>
            <person name="Henrissat B."/>
            <person name="Grigoriev I.V."/>
            <person name="Hibbett D.S."/>
            <person name="Martin F."/>
        </authorList>
    </citation>
    <scope>NUCLEOTIDE SEQUENCE [LARGE SCALE GENOMIC DNA]</scope>
    <source>
        <strain evidence="3">MAFF 305830</strain>
    </source>
</reference>
<feature type="region of interest" description="Disordered" evidence="1">
    <location>
        <begin position="174"/>
        <end position="194"/>
    </location>
</feature>
<proteinExistence type="predicted"/>
<gene>
    <name evidence="2" type="ORF">M408DRAFT_292553</name>
</gene>
<evidence type="ECO:0000313" key="3">
    <source>
        <dbReference type="Proteomes" id="UP000054097"/>
    </source>
</evidence>
<accession>A0A0C3AQ60</accession>
<organism evidence="2 3">
    <name type="scientific">Serendipita vermifera MAFF 305830</name>
    <dbReference type="NCBI Taxonomy" id="933852"/>
    <lineage>
        <taxon>Eukaryota</taxon>
        <taxon>Fungi</taxon>
        <taxon>Dikarya</taxon>
        <taxon>Basidiomycota</taxon>
        <taxon>Agaricomycotina</taxon>
        <taxon>Agaricomycetes</taxon>
        <taxon>Sebacinales</taxon>
        <taxon>Serendipitaceae</taxon>
        <taxon>Serendipita</taxon>
    </lineage>
</organism>
<protein>
    <submittedName>
        <fullName evidence="2">Uncharacterized protein</fullName>
    </submittedName>
</protein>
<sequence>MNDAIPYDPKLLQDGEDAFLKIITRIRSDGFAEDEDWENLLAMFRGNNNMRDRIHQEYEHIVNCFLNSKRINLFFEDERRELKATIAAQAREIQKLGELKKAITSVESSFAERFSKMEIMMETQLSQTENVMTSLINVQAAVEDGVAKQASEFTRQENFRGNWLQQGDVTGSVASNSSSVVSPDASSAASPLSH</sequence>
<dbReference type="HOGENOM" id="CLU_1403230_0_0_1"/>
<evidence type="ECO:0000313" key="2">
    <source>
        <dbReference type="EMBL" id="KIM22179.1"/>
    </source>
</evidence>
<evidence type="ECO:0000256" key="1">
    <source>
        <dbReference type="SAM" id="MobiDB-lite"/>
    </source>
</evidence>
<keyword evidence="3" id="KW-1185">Reference proteome</keyword>
<reference evidence="2 3" key="1">
    <citation type="submission" date="2014-04" db="EMBL/GenBank/DDBJ databases">
        <authorList>
            <consortium name="DOE Joint Genome Institute"/>
            <person name="Kuo A."/>
            <person name="Zuccaro A."/>
            <person name="Kohler A."/>
            <person name="Nagy L.G."/>
            <person name="Floudas D."/>
            <person name="Copeland A."/>
            <person name="Barry K.W."/>
            <person name="Cichocki N."/>
            <person name="Veneault-Fourrey C."/>
            <person name="LaButti K."/>
            <person name="Lindquist E.A."/>
            <person name="Lipzen A."/>
            <person name="Lundell T."/>
            <person name="Morin E."/>
            <person name="Murat C."/>
            <person name="Sun H."/>
            <person name="Tunlid A."/>
            <person name="Henrissat B."/>
            <person name="Grigoriev I.V."/>
            <person name="Hibbett D.S."/>
            <person name="Martin F."/>
            <person name="Nordberg H.P."/>
            <person name="Cantor M.N."/>
            <person name="Hua S.X."/>
        </authorList>
    </citation>
    <scope>NUCLEOTIDE SEQUENCE [LARGE SCALE GENOMIC DNA]</scope>
    <source>
        <strain evidence="2 3">MAFF 305830</strain>
    </source>
</reference>
<name>A0A0C3AQ60_SERVB</name>